<keyword evidence="2" id="KW-1185">Reference proteome</keyword>
<dbReference type="EMBL" id="FNKH01000002">
    <property type="protein sequence ID" value="SDQ68138.1"/>
    <property type="molecule type" value="Genomic_DNA"/>
</dbReference>
<proteinExistence type="predicted"/>
<dbReference type="Proteomes" id="UP000181917">
    <property type="component" value="Unassembled WGS sequence"/>
</dbReference>
<name>A0A1H1CW58_9MICC</name>
<dbReference type="RefSeq" id="WP_074700363.1">
    <property type="nucleotide sequence ID" value="NZ_CP018863.1"/>
</dbReference>
<dbReference type="AlphaFoldDB" id="A0A1H1CW58"/>
<evidence type="ECO:0000313" key="1">
    <source>
        <dbReference type="EMBL" id="SDQ68138.1"/>
    </source>
</evidence>
<dbReference type="InterPro" id="IPR025447">
    <property type="entry name" value="DUF4192"/>
</dbReference>
<evidence type="ECO:0008006" key="3">
    <source>
        <dbReference type="Google" id="ProtNLM"/>
    </source>
</evidence>
<evidence type="ECO:0000313" key="2">
    <source>
        <dbReference type="Proteomes" id="UP000181917"/>
    </source>
</evidence>
<organism evidence="1 2">
    <name type="scientific">Crystallibacter crystallopoietes</name>
    <dbReference type="NCBI Taxonomy" id="37928"/>
    <lineage>
        <taxon>Bacteria</taxon>
        <taxon>Bacillati</taxon>
        <taxon>Actinomycetota</taxon>
        <taxon>Actinomycetes</taxon>
        <taxon>Micrococcales</taxon>
        <taxon>Micrococcaceae</taxon>
        <taxon>Crystallibacter</taxon>
    </lineage>
</organism>
<sequence length="350" mass="37765">MNNKIKATGAADILSYVPHTLGFQPQDSIVLVTLTGALLGATLRMDAPTPGSDVRSFAQTLTSYVCKDESADATLFIVYSDDTTPSGVRPHAALIDALREELETAGMPIRDGWIVTAGGWATYACEPGCEVPDCTGWQDTALIENSLVSAEMIYRGSNPGTTEHAPAPEFSSSTGNADTIDILTGHYTVTDPVDFTAEPMLTARHAFDAAIGNGGQPDEDEALELCAAFQIKAVRDRLMADIIDTSDDETMFGKVMIGLAETAPDWGRVDTAERLLVHLLRFTPGAYRAPLLTGLGWINWYKGKGTPATLYTDKALAADPGYRLAELLRKFYNMGILPRPALNKETAYKH</sequence>
<dbReference type="STRING" id="37928.SAMN04489742_2110"/>
<reference evidence="1 2" key="1">
    <citation type="submission" date="2016-10" db="EMBL/GenBank/DDBJ databases">
        <authorList>
            <person name="de Groot N.N."/>
        </authorList>
    </citation>
    <scope>NUCLEOTIDE SEQUENCE [LARGE SCALE GENOMIC DNA]</scope>
    <source>
        <strain evidence="1 2">DSM 20117</strain>
    </source>
</reference>
<protein>
    <recommendedName>
        <fullName evidence="3">DUF4192 domain-containing protein</fullName>
    </recommendedName>
</protein>
<accession>A0A1H1CW58</accession>
<dbReference type="KEGG" id="acry:AC20117_06855"/>
<dbReference type="Pfam" id="PF13830">
    <property type="entry name" value="DUF4192"/>
    <property type="match status" value="1"/>
</dbReference>
<dbReference type="OrthoDB" id="4954868at2"/>
<gene>
    <name evidence="1" type="ORF">SAMN04489742_2110</name>
</gene>